<dbReference type="AlphaFoldDB" id="A0A1G6H8Q0"/>
<evidence type="ECO:0000256" key="2">
    <source>
        <dbReference type="ARBA" id="ARBA00022746"/>
    </source>
</evidence>
<accession>A0A1G6H8Q0</accession>
<dbReference type="GO" id="GO:0016491">
    <property type="term" value="F:oxidoreductase activity"/>
    <property type="evidence" value="ECO:0007669"/>
    <property type="project" value="UniProtKB-KW"/>
</dbReference>
<dbReference type="InterPro" id="IPR002937">
    <property type="entry name" value="Amino_oxidase"/>
</dbReference>
<evidence type="ECO:0000256" key="3">
    <source>
        <dbReference type="ARBA" id="ARBA00023002"/>
    </source>
</evidence>
<evidence type="ECO:0000256" key="8">
    <source>
        <dbReference type="ARBA" id="ARBA00042619"/>
    </source>
</evidence>
<sequence>MKKVIVVGAGLGGLSAAIKLAHHGFDVSVLEKEESCGGKLCSVELGDYQFDLGPSTITLKHVFDNVFKSVGRDPQDYLTFYPIEKGTRNFFKDGHVVDFSNDVEHVQTQISAFSEADANNYPLFLDEAKRLYTISDRQFFSQLMYPLSTKLSPSLLKDFIKIKPLTTLNTLVESYFEHPNTRMLFNRYATYIGSSPYQAPMIFGMMAHLEGGQGIWGVEGGSYQIVRAFERLARELGVEFFMEHEVENTIQKGNRIVGVQANGQTFAADYVVFNADALTVYQNLLKHHPLNRKLEKKEVSLSGFAMLLGINKTYPELEHHNVFFPKEYTQEFKAIFKDKQVPEEPTIYICQSSVSEPKRAKEGGGNLFILINAPYLSSNLTWNEETKEKMMQRVINQLESYGLDGLSTRIDEQYCMTPKDIETRTGAFKGSLYGLSSNTIKQAFFRIENKDPVLSNVYFAGGSTHPGGGTPMVTLSGQLVASDIIGIYGTIHTDT</sequence>
<evidence type="ECO:0000256" key="6">
    <source>
        <dbReference type="ARBA" id="ARBA00039159"/>
    </source>
</evidence>
<dbReference type="GO" id="GO:0016117">
    <property type="term" value="P:carotenoid biosynthetic process"/>
    <property type="evidence" value="ECO:0007669"/>
    <property type="project" value="UniProtKB-KW"/>
</dbReference>
<protein>
    <recommendedName>
        <fullName evidence="6">4,4'-diaponeurosporene oxygenase</fullName>
    </recommendedName>
    <alternativeName>
        <fullName evidence="7">4,4'-diaponeurosporene oxidase</fullName>
    </alternativeName>
    <alternativeName>
        <fullName evidence="8">Carotenoid oxidase</fullName>
    </alternativeName>
</protein>
<evidence type="ECO:0000256" key="5">
    <source>
        <dbReference type="ARBA" id="ARBA00038194"/>
    </source>
</evidence>
<dbReference type="RefSeq" id="WP_090793461.1">
    <property type="nucleotide sequence ID" value="NZ_FMYI01000002.1"/>
</dbReference>
<evidence type="ECO:0000256" key="4">
    <source>
        <dbReference type="ARBA" id="ARBA00037901"/>
    </source>
</evidence>
<comment type="catalytic activity">
    <reaction evidence="9">
        <text>all-trans-4,4'-diaponeurosporene + 2 AH2 + 2 O2 = 4,4'-diaponeurosporenal + 2 A + 3 H2O</text>
        <dbReference type="Rhea" id="RHEA:56104"/>
        <dbReference type="ChEBI" id="CHEBI:13193"/>
        <dbReference type="ChEBI" id="CHEBI:15377"/>
        <dbReference type="ChEBI" id="CHEBI:15379"/>
        <dbReference type="ChEBI" id="CHEBI:17499"/>
        <dbReference type="ChEBI" id="CHEBI:62743"/>
        <dbReference type="ChEBI" id="CHEBI:79065"/>
    </reaction>
</comment>
<gene>
    <name evidence="12" type="ORF">SAMN05421734_102366</name>
</gene>
<evidence type="ECO:0000256" key="10">
    <source>
        <dbReference type="RuleBase" id="RU362075"/>
    </source>
</evidence>
<dbReference type="SUPFAM" id="SSF51905">
    <property type="entry name" value="FAD/NAD(P)-binding domain"/>
    <property type="match status" value="1"/>
</dbReference>
<dbReference type="PANTHER" id="PTHR43734:SF7">
    <property type="entry name" value="4,4'-DIAPONEUROSPORENE OXYGENASE"/>
    <property type="match status" value="1"/>
</dbReference>
<dbReference type="EMBL" id="FMYI01000002">
    <property type="protein sequence ID" value="SDB90591.1"/>
    <property type="molecule type" value="Genomic_DNA"/>
</dbReference>
<evidence type="ECO:0000256" key="9">
    <source>
        <dbReference type="ARBA" id="ARBA00048532"/>
    </source>
</evidence>
<feature type="domain" description="Amine oxidase" evidence="11">
    <location>
        <begin position="11"/>
        <end position="485"/>
    </location>
</feature>
<evidence type="ECO:0000259" key="11">
    <source>
        <dbReference type="Pfam" id="PF01593"/>
    </source>
</evidence>
<proteinExistence type="inferred from homology"/>
<dbReference type="OrthoDB" id="9814556at2"/>
<keyword evidence="3 10" id="KW-0560">Oxidoreductase</keyword>
<name>A0A1G6H8Q0_9BACI</name>
<evidence type="ECO:0000313" key="13">
    <source>
        <dbReference type="Proteomes" id="UP000242949"/>
    </source>
</evidence>
<evidence type="ECO:0000313" key="12">
    <source>
        <dbReference type="EMBL" id="SDB90591.1"/>
    </source>
</evidence>
<reference evidence="13" key="1">
    <citation type="submission" date="2016-09" db="EMBL/GenBank/DDBJ databases">
        <authorList>
            <person name="Varghese N."/>
            <person name="Submissions S."/>
        </authorList>
    </citation>
    <scope>NUCLEOTIDE SEQUENCE [LARGE SCALE GENOMIC DNA]</scope>
    <source>
        <strain evidence="13">S5</strain>
    </source>
</reference>
<dbReference type="STRING" id="1612202.SAMN05421734_102366"/>
<comment type="pathway">
    <text evidence="4">Carotenoid biosynthesis; staphyloxanthin biosynthesis; staphyloxanthin from farnesyl diphosphate: step 3/5.</text>
</comment>
<dbReference type="Pfam" id="PF01593">
    <property type="entry name" value="Amino_oxidase"/>
    <property type="match status" value="1"/>
</dbReference>
<keyword evidence="2 10" id="KW-0125">Carotenoid biosynthesis</keyword>
<dbReference type="NCBIfam" id="TIGR02734">
    <property type="entry name" value="crtI_fam"/>
    <property type="match status" value="1"/>
</dbReference>
<keyword evidence="13" id="KW-1185">Reference proteome</keyword>
<dbReference type="PANTHER" id="PTHR43734">
    <property type="entry name" value="PHYTOENE DESATURASE"/>
    <property type="match status" value="1"/>
</dbReference>
<dbReference type="Proteomes" id="UP000242949">
    <property type="component" value="Unassembled WGS sequence"/>
</dbReference>
<comment type="similarity">
    <text evidence="5">Belongs to the carotenoid/retinoid oxidoreductase family. CrtP subfamily.</text>
</comment>
<dbReference type="InterPro" id="IPR014105">
    <property type="entry name" value="Carotenoid/retinoid_OxRdtase"/>
</dbReference>
<evidence type="ECO:0000256" key="1">
    <source>
        <dbReference type="ARBA" id="ARBA00001974"/>
    </source>
</evidence>
<dbReference type="Gene3D" id="3.50.50.60">
    <property type="entry name" value="FAD/NAD(P)-binding domain"/>
    <property type="match status" value="2"/>
</dbReference>
<evidence type="ECO:0000256" key="7">
    <source>
        <dbReference type="ARBA" id="ARBA00041900"/>
    </source>
</evidence>
<dbReference type="InterPro" id="IPR036188">
    <property type="entry name" value="FAD/NAD-bd_sf"/>
</dbReference>
<comment type="cofactor">
    <cofactor evidence="1">
        <name>FAD</name>
        <dbReference type="ChEBI" id="CHEBI:57692"/>
    </cofactor>
</comment>
<organism evidence="12 13">
    <name type="scientific">Pelagirhabdus alkalitolerans</name>
    <dbReference type="NCBI Taxonomy" id="1612202"/>
    <lineage>
        <taxon>Bacteria</taxon>
        <taxon>Bacillati</taxon>
        <taxon>Bacillota</taxon>
        <taxon>Bacilli</taxon>
        <taxon>Bacillales</taxon>
        <taxon>Bacillaceae</taxon>
        <taxon>Pelagirhabdus</taxon>
    </lineage>
</organism>